<dbReference type="EMBL" id="CP043031">
    <property type="protein sequence ID" value="QEH94543.1"/>
    <property type="molecule type" value="Genomic_DNA"/>
</dbReference>
<gene>
    <name evidence="1" type="ORF">FV141_01090</name>
</gene>
<keyword evidence="2" id="KW-1185">Reference proteome</keyword>
<sequence>MRLAFDGEADAAYVALGPDPGAGGVTRTVPVELGGEPGIDLALDVDANGRLVGVEVLGASRLLAPEVLAAAHRLDD</sequence>
<protein>
    <submittedName>
        <fullName evidence="1">DUF2283 domain-containing protein</fullName>
    </submittedName>
</protein>
<organism evidence="1 2">
    <name type="scientific">Dermacoccus abyssi</name>
    <dbReference type="NCBI Taxonomy" id="322596"/>
    <lineage>
        <taxon>Bacteria</taxon>
        <taxon>Bacillati</taxon>
        <taxon>Actinomycetota</taxon>
        <taxon>Actinomycetes</taxon>
        <taxon>Micrococcales</taxon>
        <taxon>Dermacoccaceae</taxon>
        <taxon>Dermacoccus</taxon>
    </lineage>
</organism>
<evidence type="ECO:0000313" key="2">
    <source>
        <dbReference type="Proteomes" id="UP000323565"/>
    </source>
</evidence>
<dbReference type="Pfam" id="PF10049">
    <property type="entry name" value="DUF2283"/>
    <property type="match status" value="1"/>
</dbReference>
<dbReference type="InterPro" id="IPR019270">
    <property type="entry name" value="DUF2283"/>
</dbReference>
<dbReference type="Proteomes" id="UP000323565">
    <property type="component" value="Chromosome"/>
</dbReference>
<accession>A0ABX5ZCE4</accession>
<reference evidence="1 2" key="1">
    <citation type="submission" date="2019-08" db="EMBL/GenBank/DDBJ databases">
        <title>Dermacoccus abyssi strain HZAU 226, whole genome Nanopore sequencing project.</title>
        <authorList>
            <person name="Guo A."/>
            <person name="Zhang X."/>
            <person name="Ruan Y."/>
            <person name="Liu W."/>
            <person name="Chen Q."/>
            <person name="Gu L."/>
        </authorList>
    </citation>
    <scope>NUCLEOTIDE SEQUENCE [LARGE SCALE GENOMIC DNA]</scope>
    <source>
        <strain evidence="1 2">HZAU 226</strain>
    </source>
</reference>
<name>A0ABX5ZCE4_9MICO</name>
<proteinExistence type="predicted"/>
<evidence type="ECO:0000313" key="1">
    <source>
        <dbReference type="EMBL" id="QEH94543.1"/>
    </source>
</evidence>